<organism evidence="4 5">
    <name type="scientific">Candidatus Merdivivens pullistercoris</name>
    <dbReference type="NCBI Taxonomy" id="2840873"/>
    <lineage>
        <taxon>Bacteria</taxon>
        <taxon>Pseudomonadati</taxon>
        <taxon>Bacteroidota</taxon>
        <taxon>Bacteroidia</taxon>
        <taxon>Bacteroidales</taxon>
        <taxon>Muribaculaceae</taxon>
        <taxon>Muribaculaceae incertae sedis</taxon>
        <taxon>Candidatus Merdivivens</taxon>
    </lineage>
</organism>
<proteinExistence type="predicted"/>
<name>A0A9D9I4J0_9BACT</name>
<evidence type="ECO:0000256" key="2">
    <source>
        <dbReference type="ARBA" id="ARBA00022679"/>
    </source>
</evidence>
<keyword evidence="2" id="KW-0808">Transferase</keyword>
<accession>A0A9D9I4J0</accession>
<gene>
    <name evidence="4" type="ORF">IAB93_05865</name>
</gene>
<evidence type="ECO:0000256" key="1">
    <source>
        <dbReference type="ARBA" id="ARBA00022676"/>
    </source>
</evidence>
<dbReference type="Gene3D" id="3.40.50.2000">
    <property type="entry name" value="Glycogen Phosphorylase B"/>
    <property type="match status" value="2"/>
</dbReference>
<dbReference type="SUPFAM" id="SSF53756">
    <property type="entry name" value="UDP-Glycosyltransferase/glycogen phosphorylase"/>
    <property type="match status" value="1"/>
</dbReference>
<dbReference type="AlphaFoldDB" id="A0A9D9I4J0"/>
<protein>
    <submittedName>
        <fullName evidence="4">Glycosyltransferase</fullName>
    </submittedName>
</protein>
<dbReference type="Pfam" id="PF00534">
    <property type="entry name" value="Glycos_transf_1"/>
    <property type="match status" value="1"/>
</dbReference>
<evidence type="ECO:0000313" key="4">
    <source>
        <dbReference type="EMBL" id="MBO8465507.1"/>
    </source>
</evidence>
<dbReference type="Proteomes" id="UP000823597">
    <property type="component" value="Unassembled WGS sequence"/>
</dbReference>
<comment type="caution">
    <text evidence="4">The sequence shown here is derived from an EMBL/GenBank/DDBJ whole genome shotgun (WGS) entry which is preliminary data.</text>
</comment>
<dbReference type="InterPro" id="IPR001296">
    <property type="entry name" value="Glyco_trans_1"/>
</dbReference>
<sequence>MKIAILSCFYPYRGGISQFNACIYEELRKKHDVKAFNFKRQYPELLFPGKTQYVTDDDVAAKIESERILDTANPLSYPIAAKKIRSWGPDLLIMRYWMSYFAPSLGYTARKAGKGCKKIAILDNVIPHEQHFFDKPLTKYFLDGCDGYVTLCDAVGHDLTGIKPDARYITTPHPLYSHFGEKMDRNDAEDLLGIGHGKKNILFFGLIREYKGLDILIEAFGKLGEDYRLIIAGEPYGSFDKYQRLIDSCSGKNRISVFPQYIKDDEVSRYFSAADVCVLPYRSATQSGISSIAYHFGVPMITTDVGGLRESIAERGTGLVVENASPDEIASAINRYFDSPELVRSMKDNIITEKERLSWKNFCDRLVDFYEKL</sequence>
<dbReference type="PANTHER" id="PTHR12526">
    <property type="entry name" value="GLYCOSYLTRANSFERASE"/>
    <property type="match status" value="1"/>
</dbReference>
<reference evidence="4" key="2">
    <citation type="journal article" date="2021" name="PeerJ">
        <title>Extensive microbial diversity within the chicken gut microbiome revealed by metagenomics and culture.</title>
        <authorList>
            <person name="Gilroy R."/>
            <person name="Ravi A."/>
            <person name="Getino M."/>
            <person name="Pursley I."/>
            <person name="Horton D.L."/>
            <person name="Alikhan N.F."/>
            <person name="Baker D."/>
            <person name="Gharbi K."/>
            <person name="Hall N."/>
            <person name="Watson M."/>
            <person name="Adriaenssens E.M."/>
            <person name="Foster-Nyarko E."/>
            <person name="Jarju S."/>
            <person name="Secka A."/>
            <person name="Antonio M."/>
            <person name="Oren A."/>
            <person name="Chaudhuri R.R."/>
            <person name="La Ragione R."/>
            <person name="Hildebrand F."/>
            <person name="Pallen M.J."/>
        </authorList>
    </citation>
    <scope>NUCLEOTIDE SEQUENCE</scope>
    <source>
        <strain evidence="4">10037</strain>
    </source>
</reference>
<dbReference type="GO" id="GO:0016757">
    <property type="term" value="F:glycosyltransferase activity"/>
    <property type="evidence" value="ECO:0007669"/>
    <property type="project" value="UniProtKB-KW"/>
</dbReference>
<dbReference type="EMBL" id="JADIME010000062">
    <property type="protein sequence ID" value="MBO8465507.1"/>
    <property type="molecule type" value="Genomic_DNA"/>
</dbReference>
<reference evidence="4" key="1">
    <citation type="submission" date="2020-10" db="EMBL/GenBank/DDBJ databases">
        <authorList>
            <person name="Gilroy R."/>
        </authorList>
    </citation>
    <scope>NUCLEOTIDE SEQUENCE</scope>
    <source>
        <strain evidence="4">10037</strain>
    </source>
</reference>
<keyword evidence="1" id="KW-0328">Glycosyltransferase</keyword>
<evidence type="ECO:0000313" key="5">
    <source>
        <dbReference type="Proteomes" id="UP000823597"/>
    </source>
</evidence>
<evidence type="ECO:0000259" key="3">
    <source>
        <dbReference type="Pfam" id="PF00534"/>
    </source>
</evidence>
<dbReference type="PANTHER" id="PTHR12526:SF510">
    <property type="entry name" value="D-INOSITOL 3-PHOSPHATE GLYCOSYLTRANSFERASE"/>
    <property type="match status" value="1"/>
</dbReference>
<feature type="domain" description="Glycosyl transferase family 1" evidence="3">
    <location>
        <begin position="192"/>
        <end position="350"/>
    </location>
</feature>